<proteinExistence type="predicted"/>
<dbReference type="Gene3D" id="2.60.120.370">
    <property type="entry name" value="YhcH/YjgK/YiaL"/>
    <property type="match status" value="1"/>
</dbReference>
<evidence type="ECO:0008006" key="3">
    <source>
        <dbReference type="Google" id="ProtNLM"/>
    </source>
</evidence>
<organism evidence="1 2">
    <name type="scientific">Proteiniphilum saccharofermentans</name>
    <dbReference type="NCBI Taxonomy" id="1642647"/>
    <lineage>
        <taxon>Bacteria</taxon>
        <taxon>Pseudomonadati</taxon>
        <taxon>Bacteroidota</taxon>
        <taxon>Bacteroidia</taxon>
        <taxon>Bacteroidales</taxon>
        <taxon>Dysgonomonadaceae</taxon>
        <taxon>Proteiniphilum</taxon>
    </lineage>
</organism>
<dbReference type="PANTHER" id="PTHR34986:SF1">
    <property type="entry name" value="PROTEIN YIAL"/>
    <property type="match status" value="1"/>
</dbReference>
<dbReference type="KEGG" id="psac:PSM36_1931"/>
<dbReference type="InterPro" id="IPR004375">
    <property type="entry name" value="NanQ/TabA/YiaL"/>
</dbReference>
<dbReference type="AlphaFoldDB" id="A0A1R3SZ22"/>
<gene>
    <name evidence="1" type="ORF">PSM36_1931</name>
</gene>
<protein>
    <recommendedName>
        <fullName evidence="3">YhcH/YjgK/YiaL family protein</fullName>
    </recommendedName>
</protein>
<dbReference type="InterPro" id="IPR037012">
    <property type="entry name" value="NanQ/TabA/YiaL_sf"/>
</dbReference>
<sequence length="149" mass="16417">MIVDNLANAANYYNLHPLFKKAFEFIGNLDINNVETGTTEIDGDLLKVTIAEAKLKPAGEAKLETHKKFIDIQIPVTKPEIFGWKSLSSLSQPKEGYDPVNDIGFFDDEPSTFVTIIPGEFIIFSPEDGHAPLIGEGETKKIIIKVAVV</sequence>
<reference evidence="1 2" key="1">
    <citation type="submission" date="2016-08" db="EMBL/GenBank/DDBJ databases">
        <authorList>
            <person name="Seilhamer J.J."/>
        </authorList>
    </citation>
    <scope>NUCLEOTIDE SEQUENCE [LARGE SCALE GENOMIC DNA]</scope>
    <source>
        <strain evidence="1">M3/6</strain>
    </source>
</reference>
<keyword evidence="2" id="KW-1185">Reference proteome</keyword>
<dbReference type="NCBIfam" id="TIGR00022">
    <property type="entry name" value="YhcH/YjgK/YiaL family protein"/>
    <property type="match status" value="1"/>
</dbReference>
<evidence type="ECO:0000313" key="1">
    <source>
        <dbReference type="EMBL" id="SCD20741.1"/>
    </source>
</evidence>
<dbReference type="Proteomes" id="UP000187464">
    <property type="component" value="Chromosome I"/>
</dbReference>
<dbReference type="SUPFAM" id="SSF51197">
    <property type="entry name" value="Clavaminate synthase-like"/>
    <property type="match status" value="1"/>
</dbReference>
<dbReference type="EMBL" id="LT605205">
    <property type="protein sequence ID" value="SCD20741.1"/>
    <property type="molecule type" value="Genomic_DNA"/>
</dbReference>
<dbReference type="Pfam" id="PF04074">
    <property type="entry name" value="DUF386"/>
    <property type="match status" value="1"/>
</dbReference>
<accession>A0A1R3SZ22</accession>
<dbReference type="PANTHER" id="PTHR34986">
    <property type="entry name" value="EVOLVED BETA-GALACTOSIDASE SUBUNIT BETA"/>
    <property type="match status" value="1"/>
</dbReference>
<dbReference type="STRING" id="1642647.PSM36_1931"/>
<dbReference type="RefSeq" id="WP_076930701.1">
    <property type="nucleotide sequence ID" value="NZ_DAMBAO010000008.1"/>
</dbReference>
<evidence type="ECO:0000313" key="2">
    <source>
        <dbReference type="Proteomes" id="UP000187464"/>
    </source>
</evidence>
<dbReference type="GO" id="GO:0005829">
    <property type="term" value="C:cytosol"/>
    <property type="evidence" value="ECO:0007669"/>
    <property type="project" value="TreeGrafter"/>
</dbReference>
<name>A0A1R3SZ22_9BACT</name>